<gene>
    <name evidence="1" type="ORF">J4Q44_G00203350</name>
</gene>
<sequence length="84" mass="9662">MPLCPDVGAMDHRDHMTEEQAEIITEDTEEMCLSQILMHHDTPMYEPVPPWARRLAGVKEMVAVQWTLLGEVTAMCRVQKELLK</sequence>
<accession>A0AAN8R1I0</accession>
<dbReference type="AlphaFoldDB" id="A0AAN8R1I0"/>
<evidence type="ECO:0000313" key="1">
    <source>
        <dbReference type="EMBL" id="KAK6308872.1"/>
    </source>
</evidence>
<comment type="caution">
    <text evidence="1">The sequence shown here is derived from an EMBL/GenBank/DDBJ whole genome shotgun (WGS) entry which is preliminary data.</text>
</comment>
<organism evidence="1 2">
    <name type="scientific">Coregonus suidteri</name>
    <dbReference type="NCBI Taxonomy" id="861788"/>
    <lineage>
        <taxon>Eukaryota</taxon>
        <taxon>Metazoa</taxon>
        <taxon>Chordata</taxon>
        <taxon>Craniata</taxon>
        <taxon>Vertebrata</taxon>
        <taxon>Euteleostomi</taxon>
        <taxon>Actinopterygii</taxon>
        <taxon>Neopterygii</taxon>
        <taxon>Teleostei</taxon>
        <taxon>Protacanthopterygii</taxon>
        <taxon>Salmoniformes</taxon>
        <taxon>Salmonidae</taxon>
        <taxon>Coregoninae</taxon>
        <taxon>Coregonus</taxon>
    </lineage>
</organism>
<reference evidence="1 2" key="1">
    <citation type="submission" date="2021-04" db="EMBL/GenBank/DDBJ databases">
        <authorList>
            <person name="De Guttry C."/>
            <person name="Zahm M."/>
            <person name="Klopp C."/>
            <person name="Cabau C."/>
            <person name="Louis A."/>
            <person name="Berthelot C."/>
            <person name="Parey E."/>
            <person name="Roest Crollius H."/>
            <person name="Montfort J."/>
            <person name="Robinson-Rechavi M."/>
            <person name="Bucao C."/>
            <person name="Bouchez O."/>
            <person name="Gislard M."/>
            <person name="Lluch J."/>
            <person name="Milhes M."/>
            <person name="Lampietro C."/>
            <person name="Lopez Roques C."/>
            <person name="Donnadieu C."/>
            <person name="Braasch I."/>
            <person name="Desvignes T."/>
            <person name="Postlethwait J."/>
            <person name="Bobe J."/>
            <person name="Wedekind C."/>
            <person name="Guiguen Y."/>
        </authorList>
    </citation>
    <scope>NUCLEOTIDE SEQUENCE [LARGE SCALE GENOMIC DNA]</scope>
    <source>
        <strain evidence="1">Cs_M1</strain>
        <tissue evidence="1">Blood</tissue>
    </source>
</reference>
<evidence type="ECO:0000313" key="2">
    <source>
        <dbReference type="Proteomes" id="UP001356427"/>
    </source>
</evidence>
<name>A0AAN8R1I0_9TELE</name>
<proteinExistence type="predicted"/>
<dbReference type="Proteomes" id="UP001356427">
    <property type="component" value="Unassembled WGS sequence"/>
</dbReference>
<dbReference type="EMBL" id="JAGTTL010000018">
    <property type="protein sequence ID" value="KAK6308872.1"/>
    <property type="molecule type" value="Genomic_DNA"/>
</dbReference>
<keyword evidence="2" id="KW-1185">Reference proteome</keyword>
<protein>
    <submittedName>
        <fullName evidence="1">Uncharacterized protein</fullName>
    </submittedName>
</protein>